<dbReference type="Proteomes" id="UP001515480">
    <property type="component" value="Unassembled WGS sequence"/>
</dbReference>
<dbReference type="EMBL" id="JBGBPQ010000006">
    <property type="protein sequence ID" value="KAL1522557.1"/>
    <property type="molecule type" value="Genomic_DNA"/>
</dbReference>
<organism evidence="1 2">
    <name type="scientific">Prymnesium parvum</name>
    <name type="common">Toxic golden alga</name>
    <dbReference type="NCBI Taxonomy" id="97485"/>
    <lineage>
        <taxon>Eukaryota</taxon>
        <taxon>Haptista</taxon>
        <taxon>Haptophyta</taxon>
        <taxon>Prymnesiophyceae</taxon>
        <taxon>Prymnesiales</taxon>
        <taxon>Prymnesiaceae</taxon>
        <taxon>Prymnesium</taxon>
    </lineage>
</organism>
<reference evidence="1 2" key="1">
    <citation type="journal article" date="2024" name="Science">
        <title>Giant polyketide synthase enzymes in the biosynthesis of giant marine polyether toxins.</title>
        <authorList>
            <person name="Fallon T.R."/>
            <person name="Shende V.V."/>
            <person name="Wierzbicki I.H."/>
            <person name="Pendleton A.L."/>
            <person name="Watervoot N.F."/>
            <person name="Auber R.P."/>
            <person name="Gonzalez D.J."/>
            <person name="Wisecaver J.H."/>
            <person name="Moore B.S."/>
        </authorList>
    </citation>
    <scope>NUCLEOTIDE SEQUENCE [LARGE SCALE GENOMIC DNA]</scope>
    <source>
        <strain evidence="1 2">12B1</strain>
    </source>
</reference>
<evidence type="ECO:0000313" key="2">
    <source>
        <dbReference type="Proteomes" id="UP001515480"/>
    </source>
</evidence>
<keyword evidence="2" id="KW-1185">Reference proteome</keyword>
<protein>
    <submittedName>
        <fullName evidence="1">Uncharacterized protein</fullName>
    </submittedName>
</protein>
<dbReference type="AlphaFoldDB" id="A0AB34JNP9"/>
<proteinExistence type="predicted"/>
<sequence length="68" mass="7450">MGLVWCIQDLKVMEARSPGTEGKNACFFDGATPISISGVDYSVAEFCSQLKGGHSGAEELDWKRMCQY</sequence>
<comment type="caution">
    <text evidence="1">The sequence shown here is derived from an EMBL/GenBank/DDBJ whole genome shotgun (WGS) entry which is preliminary data.</text>
</comment>
<name>A0AB34JNP9_PRYPA</name>
<evidence type="ECO:0000313" key="1">
    <source>
        <dbReference type="EMBL" id="KAL1522557.1"/>
    </source>
</evidence>
<accession>A0AB34JNP9</accession>
<gene>
    <name evidence="1" type="ORF">AB1Y20_017542</name>
</gene>